<evidence type="ECO:0000259" key="8">
    <source>
        <dbReference type="PROSITE" id="PS50928"/>
    </source>
</evidence>
<proteinExistence type="inferred from homology"/>
<keyword evidence="3" id="KW-1003">Cell membrane</keyword>
<evidence type="ECO:0000256" key="3">
    <source>
        <dbReference type="ARBA" id="ARBA00022475"/>
    </source>
</evidence>
<organism evidence="9 10">
    <name type="scientific">Candidatus Thalassospirochaeta sargassi</name>
    <dbReference type="NCBI Taxonomy" id="3119039"/>
    <lineage>
        <taxon>Bacteria</taxon>
        <taxon>Pseudomonadati</taxon>
        <taxon>Spirochaetota</taxon>
        <taxon>Spirochaetia</taxon>
        <taxon>Spirochaetales</taxon>
        <taxon>Spirochaetaceae</taxon>
        <taxon>Candidatus Thalassospirochaeta</taxon>
    </lineage>
</organism>
<feature type="transmembrane region" description="Helical" evidence="7">
    <location>
        <begin position="333"/>
        <end position="351"/>
    </location>
</feature>
<dbReference type="Proteomes" id="UP001221217">
    <property type="component" value="Unassembled WGS sequence"/>
</dbReference>
<dbReference type="GO" id="GO:0015416">
    <property type="term" value="F:ABC-type phosphonate transporter activity"/>
    <property type="evidence" value="ECO:0007669"/>
    <property type="project" value="InterPro"/>
</dbReference>
<dbReference type="PANTHER" id="PTHR30043:SF1">
    <property type="entry name" value="ABC TRANSPORT SYSTEM PERMEASE PROTEIN P69"/>
    <property type="match status" value="1"/>
</dbReference>
<reference evidence="9 10" key="1">
    <citation type="submission" date="2022-12" db="EMBL/GenBank/DDBJ databases">
        <title>Metagenome assembled genome from gulf of manar.</title>
        <authorList>
            <person name="Kohli P."/>
            <person name="Pk S."/>
            <person name="Venkata Ramana C."/>
            <person name="Sasikala C."/>
        </authorList>
    </citation>
    <scope>NUCLEOTIDE SEQUENCE [LARGE SCALE GENOMIC DNA]</scope>
    <source>
        <strain evidence="9">JB008</strain>
    </source>
</reference>
<keyword evidence="2 7" id="KW-0813">Transport</keyword>
<evidence type="ECO:0000313" key="9">
    <source>
        <dbReference type="EMBL" id="MDC7225504.1"/>
    </source>
</evidence>
<dbReference type="InterPro" id="IPR005769">
    <property type="entry name" value="PhnE/PtxC"/>
</dbReference>
<evidence type="ECO:0000256" key="7">
    <source>
        <dbReference type="RuleBase" id="RU363032"/>
    </source>
</evidence>
<dbReference type="AlphaFoldDB" id="A0AAJ1ICD6"/>
<dbReference type="InterPro" id="IPR000515">
    <property type="entry name" value="MetI-like"/>
</dbReference>
<dbReference type="NCBIfam" id="TIGR01097">
    <property type="entry name" value="PhnE"/>
    <property type="match status" value="1"/>
</dbReference>
<dbReference type="SUPFAM" id="SSF161098">
    <property type="entry name" value="MetI-like"/>
    <property type="match status" value="1"/>
</dbReference>
<comment type="caution">
    <text evidence="9">The sequence shown here is derived from an EMBL/GenBank/DDBJ whole genome shotgun (WGS) entry which is preliminary data.</text>
</comment>
<dbReference type="PROSITE" id="PS50928">
    <property type="entry name" value="ABC_TM1"/>
    <property type="match status" value="1"/>
</dbReference>
<keyword evidence="4 7" id="KW-0812">Transmembrane</keyword>
<dbReference type="GO" id="GO:0005886">
    <property type="term" value="C:plasma membrane"/>
    <property type="evidence" value="ECO:0007669"/>
    <property type="project" value="UniProtKB-SubCell"/>
</dbReference>
<feature type="transmembrane region" description="Helical" evidence="7">
    <location>
        <begin position="110"/>
        <end position="129"/>
    </location>
</feature>
<comment type="subcellular location">
    <subcellularLocation>
        <location evidence="1 7">Cell membrane</location>
        <topology evidence="1 7">Multi-pass membrane protein</topology>
    </subcellularLocation>
</comment>
<name>A0AAJ1ICD6_9SPIO</name>
<dbReference type="PANTHER" id="PTHR30043">
    <property type="entry name" value="PHOSPHONATES TRANSPORT SYSTEM PERMEASE PROTEIN"/>
    <property type="match status" value="1"/>
</dbReference>
<feature type="transmembrane region" description="Helical" evidence="7">
    <location>
        <begin position="305"/>
        <end position="327"/>
    </location>
</feature>
<accession>A0AAJ1ICD6</accession>
<keyword evidence="5 7" id="KW-1133">Transmembrane helix</keyword>
<evidence type="ECO:0000256" key="6">
    <source>
        <dbReference type="ARBA" id="ARBA00023136"/>
    </source>
</evidence>
<evidence type="ECO:0000256" key="1">
    <source>
        <dbReference type="ARBA" id="ARBA00004651"/>
    </source>
</evidence>
<feature type="transmembrane region" description="Helical" evidence="7">
    <location>
        <begin position="363"/>
        <end position="387"/>
    </location>
</feature>
<dbReference type="CDD" id="cd06261">
    <property type="entry name" value="TM_PBP2"/>
    <property type="match status" value="1"/>
</dbReference>
<feature type="transmembrane region" description="Helical" evidence="7">
    <location>
        <begin position="12"/>
        <end position="34"/>
    </location>
</feature>
<feature type="transmembrane region" description="Helical" evidence="7">
    <location>
        <begin position="423"/>
        <end position="441"/>
    </location>
</feature>
<dbReference type="Pfam" id="PF00528">
    <property type="entry name" value="BPD_transp_1"/>
    <property type="match status" value="1"/>
</dbReference>
<feature type="transmembrane region" description="Helical" evidence="7">
    <location>
        <begin position="40"/>
        <end position="59"/>
    </location>
</feature>
<feature type="transmembrane region" description="Helical" evidence="7">
    <location>
        <begin position="477"/>
        <end position="494"/>
    </location>
</feature>
<dbReference type="InterPro" id="IPR035906">
    <property type="entry name" value="MetI-like_sf"/>
</dbReference>
<feature type="transmembrane region" description="Helical" evidence="7">
    <location>
        <begin position="80"/>
        <end position="98"/>
    </location>
</feature>
<protein>
    <submittedName>
        <fullName evidence="9">Phosphonate ABC transporter, permease protein PhnE</fullName>
    </submittedName>
</protein>
<sequence>MSNTNTKKIKPLVPPVAAAVLSAIIPGLGQLLSFRIRRGLLLFFSLVSIMGLFIWRLAVIAHREIGIADRLAKSFSREPFFIIFICLAIFALWLWIIYDAFKTAGGSADKSLGIFVLILVMFFSLGWQISEINVGKMIREFPEAWPPLSRILWPWEAAVTRDTSSVTAEAAILVDDTKNPPPIPEYIEGEPYIKSTPTYGKMSTLDADNNMILGDTIHLEGSGFEPDTETFIYWEDSVGNEFRPRQNGKYVTLTTDASGGFSFDLVIPYRLTPPSAVGQQIHHVQARQISEVGPVKASEPLRLTIVLMLETIFMGMMATFFGIIFAIPLSFLAARNLMSGSWITVTIYYIIRTIFNITRSIEPMIWALIAVVWVGLGPFAGIIALTIHTIAALGKLYSESIESIDPGPIEAIQATGANRLQTIMFAVVPQMIPPFVSFTIYRWDINVRMSTVIGMVGGGGIGFLLVQYIRLLDYKSAGIAVWFIAITVAILDYVSSKIRERFV</sequence>
<dbReference type="EMBL" id="JAQQAL010000007">
    <property type="protein sequence ID" value="MDC7225504.1"/>
    <property type="molecule type" value="Genomic_DNA"/>
</dbReference>
<feature type="transmembrane region" description="Helical" evidence="7">
    <location>
        <begin position="453"/>
        <end position="471"/>
    </location>
</feature>
<evidence type="ECO:0000256" key="5">
    <source>
        <dbReference type="ARBA" id="ARBA00022989"/>
    </source>
</evidence>
<dbReference type="Gene3D" id="1.10.3720.10">
    <property type="entry name" value="MetI-like"/>
    <property type="match status" value="1"/>
</dbReference>
<evidence type="ECO:0000313" key="10">
    <source>
        <dbReference type="Proteomes" id="UP001221217"/>
    </source>
</evidence>
<keyword evidence="6 7" id="KW-0472">Membrane</keyword>
<comment type="similarity">
    <text evidence="7">Belongs to the binding-protein-dependent transport system permease family.</text>
</comment>
<feature type="domain" description="ABC transmembrane type-1" evidence="8">
    <location>
        <begin position="308"/>
        <end position="495"/>
    </location>
</feature>
<evidence type="ECO:0000256" key="2">
    <source>
        <dbReference type="ARBA" id="ARBA00022448"/>
    </source>
</evidence>
<evidence type="ECO:0000256" key="4">
    <source>
        <dbReference type="ARBA" id="ARBA00022692"/>
    </source>
</evidence>
<gene>
    <name evidence="9" type="primary">phnE</name>
    <name evidence="9" type="ORF">PQJ61_01925</name>
</gene>